<name>A0A7J9SK89_9EURY</name>
<dbReference type="EMBL" id="JACKXD010000003">
    <property type="protein sequence ID" value="MBB6646539.1"/>
    <property type="molecule type" value="Genomic_DNA"/>
</dbReference>
<dbReference type="RefSeq" id="WP_185192908.1">
    <property type="nucleotide sequence ID" value="NZ_JACKXD010000003.1"/>
</dbReference>
<evidence type="ECO:0000313" key="2">
    <source>
        <dbReference type="EMBL" id="MBB6646539.1"/>
    </source>
</evidence>
<reference evidence="2 3" key="1">
    <citation type="submission" date="2020-08" db="EMBL/GenBank/DDBJ databases">
        <authorList>
            <person name="Seo M.-J."/>
        </authorList>
    </citation>
    <scope>NUCLEOTIDE SEQUENCE [LARGE SCALE GENOMIC DNA]</scope>
    <source>
        <strain evidence="2 3">MBLA0160</strain>
    </source>
</reference>
<dbReference type="AlphaFoldDB" id="A0A7J9SK89"/>
<dbReference type="Proteomes" id="UP000546257">
    <property type="component" value="Unassembled WGS sequence"/>
</dbReference>
<organism evidence="2 3">
    <name type="scientific">Halobellus ruber</name>
    <dbReference type="NCBI Taxonomy" id="2761102"/>
    <lineage>
        <taxon>Archaea</taxon>
        <taxon>Methanobacteriati</taxon>
        <taxon>Methanobacteriota</taxon>
        <taxon>Stenosarchaea group</taxon>
        <taxon>Halobacteria</taxon>
        <taxon>Halobacteriales</taxon>
        <taxon>Haloferacaceae</taxon>
        <taxon>Halobellus</taxon>
    </lineage>
</organism>
<proteinExistence type="predicted"/>
<sequence>MATDPDDGGSTAPCDKCEESIPTDADRCPVCGYRPAGYSPELLRVGEAFFALAAAVSLVILVTGVAGVVPEPPVLPAGAFSKMAIIMPYTTGISGFFAYYIHGKRQTKPTDSSAFG</sequence>
<keyword evidence="1" id="KW-0812">Transmembrane</keyword>
<accession>A0A7J9SK89</accession>
<keyword evidence="3" id="KW-1185">Reference proteome</keyword>
<gene>
    <name evidence="2" type="ORF">H5V44_09595</name>
</gene>
<evidence type="ECO:0000256" key="1">
    <source>
        <dbReference type="SAM" id="Phobius"/>
    </source>
</evidence>
<keyword evidence="1" id="KW-0472">Membrane</keyword>
<feature type="transmembrane region" description="Helical" evidence="1">
    <location>
        <begin position="48"/>
        <end position="68"/>
    </location>
</feature>
<feature type="transmembrane region" description="Helical" evidence="1">
    <location>
        <begin position="80"/>
        <end position="101"/>
    </location>
</feature>
<keyword evidence="1" id="KW-1133">Transmembrane helix</keyword>
<comment type="caution">
    <text evidence="2">The sequence shown here is derived from an EMBL/GenBank/DDBJ whole genome shotgun (WGS) entry which is preliminary data.</text>
</comment>
<protein>
    <submittedName>
        <fullName evidence="2">Uncharacterized protein</fullName>
    </submittedName>
</protein>
<evidence type="ECO:0000313" key="3">
    <source>
        <dbReference type="Proteomes" id="UP000546257"/>
    </source>
</evidence>